<gene>
    <name evidence="1" type="ORF">OIT47_012155</name>
</gene>
<dbReference type="EMBL" id="JAOZFC020000005">
    <property type="protein sequence ID" value="MDF9301015.1"/>
    <property type="molecule type" value="Genomic_DNA"/>
</dbReference>
<sequence length="114" mass="13009">MDREKLIARFESIAGSNDPVDSLVAFIKSHDVAEVPSMFADVPEMFDEGEFTKSVYQAVQSQYDARAEIELEVALTLTTSFMSNFDGRQFTALYKTAKPEILKHSPITDYWYRL</sequence>
<keyword evidence="2" id="KW-1185">Reference proteome</keyword>
<accession>A0ABT6D662</accession>
<evidence type="ECO:0000313" key="1">
    <source>
        <dbReference type="EMBL" id="MDF9301015.1"/>
    </source>
</evidence>
<comment type="caution">
    <text evidence="1">The sequence shown here is derived from an EMBL/GenBank/DDBJ whole genome shotgun (WGS) entry which is preliminary data.</text>
</comment>
<dbReference type="Proteomes" id="UP001146336">
    <property type="component" value="Unassembled WGS sequence"/>
</dbReference>
<protein>
    <submittedName>
        <fullName evidence="1">Uncharacterized protein</fullName>
    </submittedName>
</protein>
<name>A0ABT6D662_9LACO</name>
<organism evidence="1 2">
    <name type="scientific">Weissella fermenti</name>
    <dbReference type="NCBI Taxonomy" id="2987699"/>
    <lineage>
        <taxon>Bacteria</taxon>
        <taxon>Bacillati</taxon>
        <taxon>Bacillota</taxon>
        <taxon>Bacilli</taxon>
        <taxon>Lactobacillales</taxon>
        <taxon>Lactobacillaceae</taxon>
        <taxon>Weissella</taxon>
    </lineage>
</organism>
<dbReference type="RefSeq" id="WP_199404893.1">
    <property type="nucleotide sequence ID" value="NZ_JAOZFC020000005.1"/>
</dbReference>
<proteinExistence type="predicted"/>
<evidence type="ECO:0000313" key="2">
    <source>
        <dbReference type="Proteomes" id="UP001146336"/>
    </source>
</evidence>
<reference evidence="1" key="1">
    <citation type="submission" date="2023-03" db="EMBL/GenBank/DDBJ databases">
        <title>Comparative genomics of Weissella fermenti BK2, and weissella type species.</title>
        <authorList>
            <person name="Lee J.K."/>
            <person name="Baek J.H."/>
            <person name="Kim J.M."/>
            <person name="Choi D.G."/>
            <person name="Jeon C.O."/>
        </authorList>
    </citation>
    <scope>NUCLEOTIDE SEQUENCE</scope>
    <source>
        <strain evidence="1">BK2</strain>
    </source>
</reference>